<reference evidence="2 3" key="1">
    <citation type="submission" date="2017-05" db="EMBL/GenBank/DDBJ databases">
        <authorList>
            <person name="Varghese N."/>
            <person name="Submissions S."/>
        </authorList>
    </citation>
    <scope>NUCLEOTIDE SEQUENCE [LARGE SCALE GENOMIC DNA]</scope>
    <source>
        <strain evidence="2 3">DSM 15949</strain>
    </source>
</reference>
<comment type="caution">
    <text evidence="2">The sequence shown here is derived from an EMBL/GenBank/DDBJ whole genome shotgun (WGS) entry which is preliminary data.</text>
</comment>
<dbReference type="Proteomes" id="UP001157914">
    <property type="component" value="Unassembled WGS sequence"/>
</dbReference>
<accession>A0ABY1P451</accession>
<dbReference type="EMBL" id="FXTT01000003">
    <property type="protein sequence ID" value="SMP25881.1"/>
    <property type="molecule type" value="Genomic_DNA"/>
</dbReference>
<dbReference type="InterPro" id="IPR036388">
    <property type="entry name" value="WH-like_DNA-bd_sf"/>
</dbReference>
<dbReference type="InterPro" id="IPR000792">
    <property type="entry name" value="Tscrpt_reg_LuxR_C"/>
</dbReference>
<dbReference type="SMART" id="SM00421">
    <property type="entry name" value="HTH_LUXR"/>
    <property type="match status" value="1"/>
</dbReference>
<evidence type="ECO:0000259" key="1">
    <source>
        <dbReference type="SMART" id="SM00421"/>
    </source>
</evidence>
<keyword evidence="2" id="KW-0238">DNA-binding</keyword>
<dbReference type="RefSeq" id="WP_155190372.1">
    <property type="nucleotide sequence ID" value="NZ_BAAAEA010000002.1"/>
</dbReference>
<proteinExistence type="predicted"/>
<gene>
    <name evidence="2" type="ORF">SAMN06265374_2631</name>
</gene>
<protein>
    <submittedName>
        <fullName evidence="2">DNA-binding transcriptional regulator, CsgD family</fullName>
    </submittedName>
</protein>
<feature type="domain" description="HTH luxR-type" evidence="1">
    <location>
        <begin position="338"/>
        <end position="395"/>
    </location>
</feature>
<sequence>MHFLQDQEEVELLLRVIQLAIQPNGWKDLLKNIDDTCGCRTYLNAFTPDGRPADLYGGQESGRELAAILGSIETEGGLSAHQFLLQEASLKYPYCKSNLQARFGTKTSSGLPVQAFREDKLISSFRPIVPLAKLNEAPGFLSIIRKSGDLELLFACLIVDDKEADRDVAATGRIFARIQRIVEAGLAIDDALGEEKIVSFKQRLLMEAPSAATVIVNRDLNVIAATATAAEALEKTRAARILNGSLKSRNKELDANLAKALQDSSADNAETLGSRSHQTAGSDTIEMFIKNAETMLCRIVIHPVRELPGTIDDGPWLVVGTYLLADVPIDVQNVLQSQFGLSQTEANLARLLTVSASMTQTVETLGITRNTGKTHLRRIFEKTGTKTQLELAILMRQLAGLY</sequence>
<dbReference type="InterPro" id="IPR016032">
    <property type="entry name" value="Sig_transdc_resp-reg_C-effctor"/>
</dbReference>
<evidence type="ECO:0000313" key="2">
    <source>
        <dbReference type="EMBL" id="SMP25881.1"/>
    </source>
</evidence>
<dbReference type="GO" id="GO:0003677">
    <property type="term" value="F:DNA binding"/>
    <property type="evidence" value="ECO:0007669"/>
    <property type="project" value="UniProtKB-KW"/>
</dbReference>
<evidence type="ECO:0000313" key="3">
    <source>
        <dbReference type="Proteomes" id="UP001157914"/>
    </source>
</evidence>
<name>A0ABY1P451_9HYPH</name>
<organism evidence="2 3">
    <name type="scientific">Roseibium denhamense</name>
    <dbReference type="NCBI Taxonomy" id="76305"/>
    <lineage>
        <taxon>Bacteria</taxon>
        <taxon>Pseudomonadati</taxon>
        <taxon>Pseudomonadota</taxon>
        <taxon>Alphaproteobacteria</taxon>
        <taxon>Hyphomicrobiales</taxon>
        <taxon>Stappiaceae</taxon>
        <taxon>Roseibium</taxon>
    </lineage>
</organism>
<dbReference type="SUPFAM" id="SSF46894">
    <property type="entry name" value="C-terminal effector domain of the bipartite response regulators"/>
    <property type="match status" value="1"/>
</dbReference>
<keyword evidence="3" id="KW-1185">Reference proteome</keyword>
<dbReference type="Gene3D" id="1.10.10.10">
    <property type="entry name" value="Winged helix-like DNA-binding domain superfamily/Winged helix DNA-binding domain"/>
    <property type="match status" value="1"/>
</dbReference>